<reference evidence="1 2" key="1">
    <citation type="journal article" date="2019" name="Indoor Air">
        <title>Impacts of indoor surface finishes on bacterial viability.</title>
        <authorList>
            <person name="Hu J."/>
            <person name="Maamar S.B."/>
            <person name="Glawe A.J."/>
            <person name="Gottel N."/>
            <person name="Gilbert J.A."/>
            <person name="Hartmann E.M."/>
        </authorList>
    </citation>
    <scope>NUCLEOTIDE SEQUENCE [LARGE SCALE GENOMIC DNA]</scope>
    <source>
        <strain evidence="1 2">AF060A6</strain>
    </source>
</reference>
<gene>
    <name evidence="1" type="ORF">E1I69_13390</name>
</gene>
<dbReference type="EMBL" id="SLUB01000023">
    <property type="protein sequence ID" value="THE11893.1"/>
    <property type="molecule type" value="Genomic_DNA"/>
</dbReference>
<dbReference type="Proteomes" id="UP000306477">
    <property type="component" value="Unassembled WGS sequence"/>
</dbReference>
<name>A0A4V3V7L4_9BACI</name>
<protein>
    <submittedName>
        <fullName evidence="1">Uncharacterized protein</fullName>
    </submittedName>
</protein>
<accession>A0A4V3V7L4</accession>
<dbReference type="AlphaFoldDB" id="A0A4V3V7L4"/>
<organism evidence="1 2">
    <name type="scientific">Bacillus timonensis</name>
    <dbReference type="NCBI Taxonomy" id="1033734"/>
    <lineage>
        <taxon>Bacteria</taxon>
        <taxon>Bacillati</taxon>
        <taxon>Bacillota</taxon>
        <taxon>Bacilli</taxon>
        <taxon>Bacillales</taxon>
        <taxon>Bacillaceae</taxon>
        <taxon>Bacillus</taxon>
    </lineage>
</organism>
<comment type="caution">
    <text evidence="1">The sequence shown here is derived from an EMBL/GenBank/DDBJ whole genome shotgun (WGS) entry which is preliminary data.</text>
</comment>
<sequence>MKTKEYFFSMFKTEKARVLAKEIDDYIYLNSPYKDDVEDYHQQYKNGVRTDCIGYVSKKGSYKFATLTEARKVCFVLHLGKKLHTETAKKMQQEVDELLGHVYENTDSSRLTPGEVYIRLEWVDCLEQITRFIDTAYALRLQK</sequence>
<dbReference type="OrthoDB" id="2824965at2"/>
<keyword evidence="2" id="KW-1185">Reference proteome</keyword>
<proteinExistence type="predicted"/>
<evidence type="ECO:0000313" key="2">
    <source>
        <dbReference type="Proteomes" id="UP000306477"/>
    </source>
</evidence>
<evidence type="ECO:0000313" key="1">
    <source>
        <dbReference type="EMBL" id="THE11893.1"/>
    </source>
</evidence>